<dbReference type="AlphaFoldDB" id="A0A0A9G7Z2"/>
<accession>A0A0A9G7Z2</accession>
<reference evidence="1" key="1">
    <citation type="submission" date="2014-09" db="EMBL/GenBank/DDBJ databases">
        <authorList>
            <person name="Magalhaes I.L.F."/>
            <person name="Oliveira U."/>
            <person name="Santos F.R."/>
            <person name="Vidigal T.H.D.A."/>
            <person name="Brescovit A.D."/>
            <person name="Santos A.J."/>
        </authorList>
    </citation>
    <scope>NUCLEOTIDE SEQUENCE</scope>
    <source>
        <tissue evidence="1">Shoot tissue taken approximately 20 cm above the soil surface</tissue>
    </source>
</reference>
<dbReference type="EMBL" id="GBRH01181073">
    <property type="protein sequence ID" value="JAE16823.1"/>
    <property type="molecule type" value="Transcribed_RNA"/>
</dbReference>
<organism evidence="1">
    <name type="scientific">Arundo donax</name>
    <name type="common">Giant reed</name>
    <name type="synonym">Donax arundinaceus</name>
    <dbReference type="NCBI Taxonomy" id="35708"/>
    <lineage>
        <taxon>Eukaryota</taxon>
        <taxon>Viridiplantae</taxon>
        <taxon>Streptophyta</taxon>
        <taxon>Embryophyta</taxon>
        <taxon>Tracheophyta</taxon>
        <taxon>Spermatophyta</taxon>
        <taxon>Magnoliopsida</taxon>
        <taxon>Liliopsida</taxon>
        <taxon>Poales</taxon>
        <taxon>Poaceae</taxon>
        <taxon>PACMAD clade</taxon>
        <taxon>Arundinoideae</taxon>
        <taxon>Arundineae</taxon>
        <taxon>Arundo</taxon>
    </lineage>
</organism>
<protein>
    <submittedName>
        <fullName evidence="1">Uncharacterized protein</fullName>
    </submittedName>
</protein>
<proteinExistence type="predicted"/>
<name>A0A0A9G7Z2_ARUDO</name>
<sequence length="47" mass="5666">MLQLSFCINPIIRSTHFWALATHHKAMKIRRVVQQRSDFLLKRVNFL</sequence>
<evidence type="ECO:0000313" key="1">
    <source>
        <dbReference type="EMBL" id="JAE16823.1"/>
    </source>
</evidence>
<reference evidence="1" key="2">
    <citation type="journal article" date="2015" name="Data Brief">
        <title>Shoot transcriptome of the giant reed, Arundo donax.</title>
        <authorList>
            <person name="Barrero R.A."/>
            <person name="Guerrero F.D."/>
            <person name="Moolhuijzen P."/>
            <person name="Goolsby J.A."/>
            <person name="Tidwell J."/>
            <person name="Bellgard S.E."/>
            <person name="Bellgard M.I."/>
        </authorList>
    </citation>
    <scope>NUCLEOTIDE SEQUENCE</scope>
    <source>
        <tissue evidence="1">Shoot tissue taken approximately 20 cm above the soil surface</tissue>
    </source>
</reference>